<sequence>MNSSVAIYAIVSRLLEVLSKSLIFIWSVWVEVISIYVDICGFLFQKSSVEKDCRDDNLVISNNSNRNTLAVEIYKKFERAMK</sequence>
<gene>
    <name evidence="2" type="ORF">RhiirA5_444378</name>
</gene>
<name>A0A2N0ND60_9GLOM</name>
<evidence type="ECO:0000313" key="2">
    <source>
        <dbReference type="EMBL" id="PKB92516.1"/>
    </source>
</evidence>
<proteinExistence type="predicted"/>
<accession>A0A2N0ND60</accession>
<reference evidence="2 3" key="1">
    <citation type="submission" date="2016-04" db="EMBL/GenBank/DDBJ databases">
        <title>Genome analyses suggest a sexual origin of heterokaryosis in a supposedly ancient asexual fungus.</title>
        <authorList>
            <person name="Ropars J."/>
            <person name="Sedzielewska K."/>
            <person name="Noel J."/>
            <person name="Charron P."/>
            <person name="Farinelli L."/>
            <person name="Marton T."/>
            <person name="Kruger M."/>
            <person name="Pelin A."/>
            <person name="Brachmann A."/>
            <person name="Corradi N."/>
        </authorList>
    </citation>
    <scope>NUCLEOTIDE SEQUENCE [LARGE SCALE GENOMIC DNA]</scope>
    <source>
        <strain evidence="2 3">A5</strain>
    </source>
</reference>
<comment type="caution">
    <text evidence="2">The sequence shown here is derived from an EMBL/GenBank/DDBJ whole genome shotgun (WGS) entry which is preliminary data.</text>
</comment>
<keyword evidence="1" id="KW-0472">Membrane</keyword>
<dbReference type="AlphaFoldDB" id="A0A2N0ND60"/>
<feature type="transmembrane region" description="Helical" evidence="1">
    <location>
        <begin position="23"/>
        <end position="44"/>
    </location>
</feature>
<keyword evidence="1" id="KW-1133">Transmembrane helix</keyword>
<protein>
    <submittedName>
        <fullName evidence="2">Uncharacterized protein</fullName>
    </submittedName>
</protein>
<reference evidence="2 3" key="2">
    <citation type="submission" date="2017-09" db="EMBL/GenBank/DDBJ databases">
        <title>Extensive intraspecific genome diversity in a model arbuscular mycorrhizal fungus.</title>
        <authorList>
            <person name="Chen E.C."/>
            <person name="Morin E."/>
            <person name="Beaudet D."/>
            <person name="Noel J."/>
            <person name="Ndikumana S."/>
            <person name="Charron P."/>
            <person name="St-Onge C."/>
            <person name="Giorgi J."/>
            <person name="Grigoriev I.V."/>
            <person name="Roux C."/>
            <person name="Martin F.M."/>
            <person name="Corradi N."/>
        </authorList>
    </citation>
    <scope>NUCLEOTIDE SEQUENCE [LARGE SCALE GENOMIC DNA]</scope>
    <source>
        <strain evidence="2 3">A5</strain>
    </source>
</reference>
<dbReference type="EMBL" id="LLXJ01010781">
    <property type="protein sequence ID" value="PKB92516.1"/>
    <property type="molecule type" value="Genomic_DNA"/>
</dbReference>
<organism evidence="2 3">
    <name type="scientific">Rhizophagus irregularis</name>
    <dbReference type="NCBI Taxonomy" id="588596"/>
    <lineage>
        <taxon>Eukaryota</taxon>
        <taxon>Fungi</taxon>
        <taxon>Fungi incertae sedis</taxon>
        <taxon>Mucoromycota</taxon>
        <taxon>Glomeromycotina</taxon>
        <taxon>Glomeromycetes</taxon>
        <taxon>Glomerales</taxon>
        <taxon>Glomeraceae</taxon>
        <taxon>Rhizophagus</taxon>
    </lineage>
</organism>
<evidence type="ECO:0000256" key="1">
    <source>
        <dbReference type="SAM" id="Phobius"/>
    </source>
</evidence>
<evidence type="ECO:0000313" key="3">
    <source>
        <dbReference type="Proteomes" id="UP000232722"/>
    </source>
</evidence>
<keyword evidence="1" id="KW-0812">Transmembrane</keyword>
<dbReference type="Proteomes" id="UP000232722">
    <property type="component" value="Unassembled WGS sequence"/>
</dbReference>